<evidence type="ECO:0000313" key="1">
    <source>
        <dbReference type="EMBL" id="GJS62831.1"/>
    </source>
</evidence>
<comment type="caution">
    <text evidence="1">The sequence shown here is derived from an EMBL/GenBank/DDBJ whole genome shotgun (WGS) entry which is preliminary data.</text>
</comment>
<sequence>MSRDVIYVFDNADSLLYQGELLSVASERFLKYLESQTDGEAMINSIQNGDHPLPVIAQVSLAVSKQSATRMEIVYLMDINIDALYNILKQNQGDEQRKEKVVVQSESEGSDDEDISDLKKITALLAKAFNRKKFYAKPTNNNLRTSSASSSATRNRVQEGHFFAKTAESKVKVITILQDKMLLDKKDSDEQLLLAEGQAWMEF</sequence>
<dbReference type="Proteomes" id="UP001151760">
    <property type="component" value="Unassembled WGS sequence"/>
</dbReference>
<organism evidence="1 2">
    <name type="scientific">Tanacetum coccineum</name>
    <dbReference type="NCBI Taxonomy" id="301880"/>
    <lineage>
        <taxon>Eukaryota</taxon>
        <taxon>Viridiplantae</taxon>
        <taxon>Streptophyta</taxon>
        <taxon>Embryophyta</taxon>
        <taxon>Tracheophyta</taxon>
        <taxon>Spermatophyta</taxon>
        <taxon>Magnoliopsida</taxon>
        <taxon>eudicotyledons</taxon>
        <taxon>Gunneridae</taxon>
        <taxon>Pentapetalae</taxon>
        <taxon>asterids</taxon>
        <taxon>campanulids</taxon>
        <taxon>Asterales</taxon>
        <taxon>Asteraceae</taxon>
        <taxon>Asteroideae</taxon>
        <taxon>Anthemideae</taxon>
        <taxon>Anthemidinae</taxon>
        <taxon>Tanacetum</taxon>
    </lineage>
</organism>
<reference evidence="1" key="2">
    <citation type="submission" date="2022-01" db="EMBL/GenBank/DDBJ databases">
        <authorList>
            <person name="Yamashiro T."/>
            <person name="Shiraishi A."/>
            <person name="Satake H."/>
            <person name="Nakayama K."/>
        </authorList>
    </citation>
    <scope>NUCLEOTIDE SEQUENCE</scope>
</reference>
<reference evidence="1" key="1">
    <citation type="journal article" date="2022" name="Int. J. Mol. Sci.">
        <title>Draft Genome of Tanacetum Coccineum: Genomic Comparison of Closely Related Tanacetum-Family Plants.</title>
        <authorList>
            <person name="Yamashiro T."/>
            <person name="Shiraishi A."/>
            <person name="Nakayama K."/>
            <person name="Satake H."/>
        </authorList>
    </citation>
    <scope>NUCLEOTIDE SEQUENCE</scope>
</reference>
<protein>
    <submittedName>
        <fullName evidence="1">Uncharacterized protein</fullName>
    </submittedName>
</protein>
<name>A0ABQ4XC51_9ASTR</name>
<evidence type="ECO:0000313" key="2">
    <source>
        <dbReference type="Proteomes" id="UP001151760"/>
    </source>
</evidence>
<proteinExistence type="predicted"/>
<gene>
    <name evidence="1" type="ORF">Tco_0677395</name>
</gene>
<dbReference type="EMBL" id="BQNB010009387">
    <property type="protein sequence ID" value="GJS62831.1"/>
    <property type="molecule type" value="Genomic_DNA"/>
</dbReference>
<keyword evidence="2" id="KW-1185">Reference proteome</keyword>
<accession>A0ABQ4XC51</accession>